<proteinExistence type="predicted"/>
<organism evidence="9">
    <name type="scientific">Timema cristinae</name>
    <name type="common">Walking stick</name>
    <dbReference type="NCBI Taxonomy" id="61476"/>
    <lineage>
        <taxon>Eukaryota</taxon>
        <taxon>Metazoa</taxon>
        <taxon>Ecdysozoa</taxon>
        <taxon>Arthropoda</taxon>
        <taxon>Hexapoda</taxon>
        <taxon>Insecta</taxon>
        <taxon>Pterygota</taxon>
        <taxon>Neoptera</taxon>
        <taxon>Polyneoptera</taxon>
        <taxon>Phasmatodea</taxon>
        <taxon>Timematodea</taxon>
        <taxon>Timematoidea</taxon>
        <taxon>Timematidae</taxon>
        <taxon>Timema</taxon>
    </lineage>
</organism>
<reference evidence="9" key="1">
    <citation type="submission" date="2020-11" db="EMBL/GenBank/DDBJ databases">
        <authorList>
            <person name="Tran Van P."/>
        </authorList>
    </citation>
    <scope>NUCLEOTIDE SEQUENCE</scope>
</reference>
<sequence>MAVKSSQEYCKAQNSSKSGSVSQRACFRIENVSTMAKRVKRVRYELQERLESLGTPGNWNHITKQIGMFSYTGMTAKQVEHMVKKYHIYMLESGRINISGIGSKNIDYVARAIHESVVLSPQDTNETKNKLNGVNPLDEPIDPQESRSRRSCKFLCMRQAVKTAIMFIVVVNGVPEKCRCQSHFLDIQ</sequence>
<evidence type="ECO:0000256" key="7">
    <source>
        <dbReference type="SAM" id="MobiDB-lite"/>
    </source>
</evidence>
<feature type="domain" description="Aminotransferase class I/classII large" evidence="8">
    <location>
        <begin position="27"/>
        <end position="113"/>
    </location>
</feature>
<dbReference type="GO" id="GO:0030170">
    <property type="term" value="F:pyridoxal phosphate binding"/>
    <property type="evidence" value="ECO:0007669"/>
    <property type="project" value="InterPro"/>
</dbReference>
<evidence type="ECO:0000256" key="3">
    <source>
        <dbReference type="ARBA" id="ARBA00012753"/>
    </source>
</evidence>
<dbReference type="EC" id="2.6.1.1" evidence="3"/>
<dbReference type="Gene3D" id="3.90.1150.10">
    <property type="entry name" value="Aspartate Aminotransferase, domain 1"/>
    <property type="match status" value="1"/>
</dbReference>
<dbReference type="AlphaFoldDB" id="A0A7R9D233"/>
<keyword evidence="5" id="KW-0808">Transferase</keyword>
<evidence type="ECO:0000256" key="4">
    <source>
        <dbReference type="ARBA" id="ARBA00022576"/>
    </source>
</evidence>
<dbReference type="InterPro" id="IPR015422">
    <property type="entry name" value="PyrdxlP-dep_Trfase_small"/>
</dbReference>
<feature type="region of interest" description="Disordered" evidence="7">
    <location>
        <begin position="124"/>
        <end position="145"/>
    </location>
</feature>
<dbReference type="PANTHER" id="PTHR11879:SF55">
    <property type="entry name" value="GLUTAMATE OXALOACETATE TRANSAMINASE 1, ISOFORM B"/>
    <property type="match status" value="1"/>
</dbReference>
<dbReference type="GO" id="GO:0006532">
    <property type="term" value="P:aspartate biosynthetic process"/>
    <property type="evidence" value="ECO:0007669"/>
    <property type="project" value="TreeGrafter"/>
</dbReference>
<name>A0A7R9D233_TIMCR</name>
<evidence type="ECO:0000259" key="8">
    <source>
        <dbReference type="Pfam" id="PF00155"/>
    </source>
</evidence>
<evidence type="ECO:0000256" key="2">
    <source>
        <dbReference type="ARBA" id="ARBA00011738"/>
    </source>
</evidence>
<keyword evidence="6" id="KW-0663">Pyridoxal phosphate</keyword>
<comment type="cofactor">
    <cofactor evidence="1">
        <name>pyridoxal 5'-phosphate</name>
        <dbReference type="ChEBI" id="CHEBI:597326"/>
    </cofactor>
</comment>
<accession>A0A7R9D233</accession>
<dbReference type="PANTHER" id="PTHR11879">
    <property type="entry name" value="ASPARTATE AMINOTRANSFERASE"/>
    <property type="match status" value="1"/>
</dbReference>
<dbReference type="Pfam" id="PF00155">
    <property type="entry name" value="Aminotran_1_2"/>
    <property type="match status" value="1"/>
</dbReference>
<dbReference type="InterPro" id="IPR004839">
    <property type="entry name" value="Aminotransferase_I/II_large"/>
</dbReference>
<dbReference type="InterPro" id="IPR015424">
    <property type="entry name" value="PyrdxlP-dep_Trfase"/>
</dbReference>
<gene>
    <name evidence="9" type="ORF">TCEB3V08_LOCUS8644</name>
</gene>
<evidence type="ECO:0000256" key="1">
    <source>
        <dbReference type="ARBA" id="ARBA00001933"/>
    </source>
</evidence>
<protein>
    <recommendedName>
        <fullName evidence="3">aspartate transaminase</fullName>
        <ecNumber evidence="3">2.6.1.1</ecNumber>
    </recommendedName>
</protein>
<dbReference type="InterPro" id="IPR000796">
    <property type="entry name" value="Asp_trans"/>
</dbReference>
<dbReference type="GO" id="GO:0005829">
    <property type="term" value="C:cytosol"/>
    <property type="evidence" value="ECO:0007669"/>
    <property type="project" value="TreeGrafter"/>
</dbReference>
<dbReference type="SUPFAM" id="SSF53383">
    <property type="entry name" value="PLP-dependent transferases"/>
    <property type="match status" value="1"/>
</dbReference>
<keyword evidence="4" id="KW-0032">Aminotransferase</keyword>
<evidence type="ECO:0000313" key="9">
    <source>
        <dbReference type="EMBL" id="CAD7406688.1"/>
    </source>
</evidence>
<evidence type="ECO:0000256" key="6">
    <source>
        <dbReference type="ARBA" id="ARBA00022898"/>
    </source>
</evidence>
<evidence type="ECO:0000256" key="5">
    <source>
        <dbReference type="ARBA" id="ARBA00022679"/>
    </source>
</evidence>
<dbReference type="EMBL" id="OC319917">
    <property type="protein sequence ID" value="CAD7406688.1"/>
    <property type="molecule type" value="Genomic_DNA"/>
</dbReference>
<dbReference type="GO" id="GO:0004069">
    <property type="term" value="F:L-aspartate:2-oxoglutarate aminotransferase activity"/>
    <property type="evidence" value="ECO:0007669"/>
    <property type="project" value="UniProtKB-EC"/>
</dbReference>
<comment type="subunit">
    <text evidence="2">Homodimer.</text>
</comment>